<dbReference type="InterPro" id="IPR019545">
    <property type="entry name" value="DM13_domain"/>
</dbReference>
<keyword evidence="1" id="KW-0812">Transmembrane</keyword>
<name>A0A2S0KEX6_9ACTN</name>
<protein>
    <submittedName>
        <fullName evidence="3">Electron transporter</fullName>
    </submittedName>
</protein>
<reference evidence="3 4" key="1">
    <citation type="submission" date="2018-03" db="EMBL/GenBank/DDBJ databases">
        <title>Characteristics and genome of n-alkane degrading marine bacteria Gordonia iterans isolated from crude oil contaminated in Tae-an, South Korea.</title>
        <authorList>
            <person name="Lee S.-S."/>
            <person name="Kim H."/>
        </authorList>
    </citation>
    <scope>NUCLEOTIDE SEQUENCE [LARGE SCALE GENOMIC DNA]</scope>
    <source>
        <strain evidence="3 4">Co17</strain>
    </source>
</reference>
<feature type="transmembrane region" description="Helical" evidence="1">
    <location>
        <begin position="12"/>
        <end position="39"/>
    </location>
</feature>
<dbReference type="RefSeq" id="WP_105941978.1">
    <property type="nucleotide sequence ID" value="NZ_CP027433.1"/>
</dbReference>
<accession>A0A2S0KEX6</accession>
<proteinExistence type="predicted"/>
<feature type="domain" description="DM13" evidence="2">
    <location>
        <begin position="68"/>
        <end position="183"/>
    </location>
</feature>
<keyword evidence="1" id="KW-1133">Transmembrane helix</keyword>
<evidence type="ECO:0000259" key="2">
    <source>
        <dbReference type="PROSITE" id="PS51549"/>
    </source>
</evidence>
<dbReference type="AlphaFoldDB" id="A0A2S0KEX6"/>
<sequence length="185" mass="19438">MPRQQRDGRRTAWVLGGVAVVVAVVLVVAGAVFQPWLLWVNNEVDDAIPSATTRAQADPSGASPAPSGPVILSTGSFISHEHTTTGSASIIENPDGSRLLAIENLSTTTGPDVNVWLSAGEVIPGRAGWFTAADAPRVDLGDLKGNRGNQVYPIPADVDLARYGSVVLWCVRFSVSFGAAELHRA</sequence>
<dbReference type="Pfam" id="PF10517">
    <property type="entry name" value="DM13"/>
    <property type="match status" value="1"/>
</dbReference>
<evidence type="ECO:0000313" key="4">
    <source>
        <dbReference type="Proteomes" id="UP000239814"/>
    </source>
</evidence>
<dbReference type="PROSITE" id="PS51549">
    <property type="entry name" value="DM13"/>
    <property type="match status" value="1"/>
</dbReference>
<dbReference type="KEGG" id="git:C6V83_08180"/>
<dbReference type="OrthoDB" id="4751481at2"/>
<gene>
    <name evidence="3" type="ORF">C6V83_08180</name>
</gene>
<organism evidence="3 4">
    <name type="scientific">Gordonia iterans</name>
    <dbReference type="NCBI Taxonomy" id="1004901"/>
    <lineage>
        <taxon>Bacteria</taxon>
        <taxon>Bacillati</taxon>
        <taxon>Actinomycetota</taxon>
        <taxon>Actinomycetes</taxon>
        <taxon>Mycobacteriales</taxon>
        <taxon>Gordoniaceae</taxon>
        <taxon>Gordonia</taxon>
    </lineage>
</organism>
<dbReference type="EMBL" id="CP027433">
    <property type="protein sequence ID" value="AVM00250.1"/>
    <property type="molecule type" value="Genomic_DNA"/>
</dbReference>
<keyword evidence="1" id="KW-0472">Membrane</keyword>
<keyword evidence="4" id="KW-1185">Reference proteome</keyword>
<evidence type="ECO:0000256" key="1">
    <source>
        <dbReference type="SAM" id="Phobius"/>
    </source>
</evidence>
<dbReference type="Proteomes" id="UP000239814">
    <property type="component" value="Chromosome"/>
</dbReference>
<evidence type="ECO:0000313" key="3">
    <source>
        <dbReference type="EMBL" id="AVM00250.1"/>
    </source>
</evidence>